<evidence type="ECO:0000313" key="1">
    <source>
        <dbReference type="EMBL" id="GIY44515.1"/>
    </source>
</evidence>
<name>A0AAV4TEJ0_9ARAC</name>
<keyword evidence="2" id="KW-1185">Reference proteome</keyword>
<comment type="caution">
    <text evidence="1">The sequence shown here is derived from an EMBL/GenBank/DDBJ whole genome shotgun (WGS) entry which is preliminary data.</text>
</comment>
<dbReference type="Proteomes" id="UP001054837">
    <property type="component" value="Unassembled WGS sequence"/>
</dbReference>
<gene>
    <name evidence="1" type="ORF">CDAR_67681</name>
</gene>
<sequence>MLRVLHPSFPMTLGGVATPQLFIRATSRKENGIAVFHLTKSALTDSNNKADRTAGSLHRGHMQMCVGELCPLLERGFHFLSMLHWHEKNSA</sequence>
<proteinExistence type="predicted"/>
<dbReference type="AlphaFoldDB" id="A0AAV4TEJ0"/>
<organism evidence="1 2">
    <name type="scientific">Caerostris darwini</name>
    <dbReference type="NCBI Taxonomy" id="1538125"/>
    <lineage>
        <taxon>Eukaryota</taxon>
        <taxon>Metazoa</taxon>
        <taxon>Ecdysozoa</taxon>
        <taxon>Arthropoda</taxon>
        <taxon>Chelicerata</taxon>
        <taxon>Arachnida</taxon>
        <taxon>Araneae</taxon>
        <taxon>Araneomorphae</taxon>
        <taxon>Entelegynae</taxon>
        <taxon>Araneoidea</taxon>
        <taxon>Araneidae</taxon>
        <taxon>Caerostris</taxon>
    </lineage>
</organism>
<accession>A0AAV4TEJ0</accession>
<dbReference type="EMBL" id="BPLQ01009532">
    <property type="protein sequence ID" value="GIY44515.1"/>
    <property type="molecule type" value="Genomic_DNA"/>
</dbReference>
<evidence type="ECO:0000313" key="2">
    <source>
        <dbReference type="Proteomes" id="UP001054837"/>
    </source>
</evidence>
<reference evidence="1 2" key="1">
    <citation type="submission" date="2021-06" db="EMBL/GenBank/DDBJ databases">
        <title>Caerostris darwini draft genome.</title>
        <authorList>
            <person name="Kono N."/>
            <person name="Arakawa K."/>
        </authorList>
    </citation>
    <scope>NUCLEOTIDE SEQUENCE [LARGE SCALE GENOMIC DNA]</scope>
</reference>
<protein>
    <submittedName>
        <fullName evidence="1">Uncharacterized protein</fullName>
    </submittedName>
</protein>